<dbReference type="Pfam" id="PF00651">
    <property type="entry name" value="BTB"/>
    <property type="match status" value="1"/>
</dbReference>
<dbReference type="EnsemblMetazoa" id="XM_019913755.1">
    <property type="protein sequence ID" value="XP_019769314.1"/>
    <property type="gene ID" value="LOC109543845"/>
</dbReference>
<dbReference type="KEGG" id="dpa:109543845"/>
<evidence type="ECO:0000256" key="7">
    <source>
        <dbReference type="ARBA" id="ARBA00023125"/>
    </source>
</evidence>
<keyword evidence="5 9" id="KW-0863">Zinc-finger</keyword>
<dbReference type="FunFam" id="3.30.160.60:FF:000446">
    <property type="entry name" value="Zinc finger protein"/>
    <property type="match status" value="1"/>
</dbReference>
<keyword evidence="14" id="KW-1185">Reference proteome</keyword>
<keyword evidence="7" id="KW-0238">DNA-binding</keyword>
<dbReference type="GO" id="GO:0003682">
    <property type="term" value="F:chromatin binding"/>
    <property type="evidence" value="ECO:0007669"/>
    <property type="project" value="UniProtKB-ARBA"/>
</dbReference>
<dbReference type="PANTHER" id="PTHR14003:SF23">
    <property type="entry name" value="ZINC FINGER PROTEIN 143"/>
    <property type="match status" value="1"/>
</dbReference>
<comment type="similarity">
    <text evidence="2">Belongs to the krueppel C2H2-type zinc-finger protein family.</text>
</comment>
<dbReference type="PROSITE" id="PS50157">
    <property type="entry name" value="ZINC_FINGER_C2H2_2"/>
    <property type="match status" value="7"/>
</dbReference>
<dbReference type="GO" id="GO:0040029">
    <property type="term" value="P:epigenetic regulation of gene expression"/>
    <property type="evidence" value="ECO:0007669"/>
    <property type="project" value="UniProtKB-ARBA"/>
</dbReference>
<feature type="compositionally biased region" description="Low complexity" evidence="10">
    <location>
        <begin position="402"/>
        <end position="421"/>
    </location>
</feature>
<dbReference type="GO" id="GO:0008270">
    <property type="term" value="F:zinc ion binding"/>
    <property type="evidence" value="ECO:0007669"/>
    <property type="project" value="UniProtKB-KW"/>
</dbReference>
<dbReference type="InterPro" id="IPR013087">
    <property type="entry name" value="Znf_C2H2_type"/>
</dbReference>
<feature type="domain" description="C2H2-type" evidence="12">
    <location>
        <begin position="609"/>
        <end position="629"/>
    </location>
</feature>
<dbReference type="GO" id="GO:0005667">
    <property type="term" value="C:transcription regulator complex"/>
    <property type="evidence" value="ECO:0007669"/>
    <property type="project" value="TreeGrafter"/>
</dbReference>
<feature type="compositionally biased region" description="Basic and acidic residues" evidence="10">
    <location>
        <begin position="218"/>
        <end position="227"/>
    </location>
</feature>
<feature type="compositionally biased region" description="Polar residues" evidence="10">
    <location>
        <begin position="152"/>
        <end position="165"/>
    </location>
</feature>
<keyword evidence="8" id="KW-0539">Nucleus</keyword>
<feature type="domain" description="C2H2-type" evidence="12">
    <location>
        <begin position="497"/>
        <end position="524"/>
    </location>
</feature>
<dbReference type="Pfam" id="PF00096">
    <property type="entry name" value="zf-C2H2"/>
    <property type="match status" value="7"/>
</dbReference>
<feature type="compositionally biased region" description="Basic and acidic residues" evidence="10">
    <location>
        <begin position="134"/>
        <end position="151"/>
    </location>
</feature>
<dbReference type="InterPro" id="IPR036236">
    <property type="entry name" value="Znf_C2H2_sf"/>
</dbReference>
<dbReference type="PANTHER" id="PTHR14003">
    <property type="entry name" value="TRANSCRIPTIONAL REPRESSOR PROTEIN YY"/>
    <property type="match status" value="1"/>
</dbReference>
<feature type="region of interest" description="Disordered" evidence="10">
    <location>
        <begin position="134"/>
        <end position="171"/>
    </location>
</feature>
<dbReference type="Proteomes" id="UP000019118">
    <property type="component" value="Unassembled WGS sequence"/>
</dbReference>
<dbReference type="PROSITE" id="PS00028">
    <property type="entry name" value="ZINC_FINGER_C2H2_1"/>
    <property type="match status" value="6"/>
</dbReference>
<dbReference type="SUPFAM" id="SSF54695">
    <property type="entry name" value="POZ domain"/>
    <property type="match status" value="1"/>
</dbReference>
<dbReference type="Gene3D" id="3.30.710.10">
    <property type="entry name" value="Potassium Channel Kv1.1, Chain A"/>
    <property type="match status" value="1"/>
</dbReference>
<dbReference type="GO" id="GO:0031519">
    <property type="term" value="C:PcG protein complex"/>
    <property type="evidence" value="ECO:0007669"/>
    <property type="project" value="TreeGrafter"/>
</dbReference>
<dbReference type="GeneID" id="109543845"/>
<feature type="region of interest" description="Disordered" evidence="10">
    <location>
        <begin position="213"/>
        <end position="244"/>
    </location>
</feature>
<evidence type="ECO:0000259" key="11">
    <source>
        <dbReference type="PROSITE" id="PS50097"/>
    </source>
</evidence>
<comment type="subcellular location">
    <subcellularLocation>
        <location evidence="1">Nucleus</location>
    </subcellularLocation>
</comment>
<feature type="domain" description="BTB" evidence="11">
    <location>
        <begin position="19"/>
        <end position="85"/>
    </location>
</feature>
<reference evidence="14" key="1">
    <citation type="journal article" date="2013" name="Genome Biol.">
        <title>Draft genome of the mountain pine beetle, Dendroctonus ponderosae Hopkins, a major forest pest.</title>
        <authorList>
            <person name="Keeling C.I."/>
            <person name="Yuen M.M."/>
            <person name="Liao N.Y."/>
            <person name="Docking T.R."/>
            <person name="Chan S.K."/>
            <person name="Taylor G.A."/>
            <person name="Palmquist D.L."/>
            <person name="Jackman S.D."/>
            <person name="Nguyen A."/>
            <person name="Li M."/>
            <person name="Henderson H."/>
            <person name="Janes J.K."/>
            <person name="Zhao Y."/>
            <person name="Pandoh P."/>
            <person name="Moore R."/>
            <person name="Sperling F.A."/>
            <person name="Huber D.P."/>
            <person name="Birol I."/>
            <person name="Jones S.J."/>
            <person name="Bohlmann J."/>
        </authorList>
    </citation>
    <scope>NUCLEOTIDE SEQUENCE</scope>
</reference>
<feature type="domain" description="C2H2-type" evidence="12">
    <location>
        <begin position="439"/>
        <end position="466"/>
    </location>
</feature>
<evidence type="ECO:0000256" key="6">
    <source>
        <dbReference type="ARBA" id="ARBA00022833"/>
    </source>
</evidence>
<evidence type="ECO:0000256" key="9">
    <source>
        <dbReference type="PROSITE-ProRule" id="PRU00042"/>
    </source>
</evidence>
<keyword evidence="6" id="KW-0862">Zinc</keyword>
<name>A0AAR5Q7V6_DENPD</name>
<evidence type="ECO:0000256" key="3">
    <source>
        <dbReference type="ARBA" id="ARBA00022723"/>
    </source>
</evidence>
<dbReference type="FunFam" id="3.30.160.60:FF:000690">
    <property type="entry name" value="Zinc finger protein 354C"/>
    <property type="match status" value="1"/>
</dbReference>
<evidence type="ECO:0000256" key="10">
    <source>
        <dbReference type="SAM" id="MobiDB-lite"/>
    </source>
</evidence>
<dbReference type="CDD" id="cd18315">
    <property type="entry name" value="BTB_POZ_BAB-like"/>
    <property type="match status" value="1"/>
</dbReference>
<keyword evidence="4" id="KW-0677">Repeat</keyword>
<dbReference type="FunFam" id="3.30.160.60:FF:001498">
    <property type="entry name" value="Zinc finger protein 404"/>
    <property type="match status" value="1"/>
</dbReference>
<dbReference type="InterPro" id="IPR000210">
    <property type="entry name" value="BTB/POZ_dom"/>
</dbReference>
<protein>
    <recommendedName>
        <fullName evidence="15">BTB domain-containing protein</fullName>
    </recommendedName>
</protein>
<dbReference type="GO" id="GO:0000978">
    <property type="term" value="F:RNA polymerase II cis-regulatory region sequence-specific DNA binding"/>
    <property type="evidence" value="ECO:0007669"/>
    <property type="project" value="TreeGrafter"/>
</dbReference>
<reference evidence="13" key="2">
    <citation type="submission" date="2024-08" db="UniProtKB">
        <authorList>
            <consortium name="EnsemblMetazoa"/>
        </authorList>
    </citation>
    <scope>IDENTIFICATION</scope>
</reference>
<evidence type="ECO:0000256" key="5">
    <source>
        <dbReference type="ARBA" id="ARBA00022771"/>
    </source>
</evidence>
<feature type="domain" description="C2H2-type" evidence="12">
    <location>
        <begin position="553"/>
        <end position="580"/>
    </location>
</feature>
<feature type="domain" description="C2H2-type" evidence="12">
    <location>
        <begin position="525"/>
        <end position="552"/>
    </location>
</feature>
<dbReference type="Gene3D" id="3.30.160.60">
    <property type="entry name" value="Classic Zinc Finger"/>
    <property type="match status" value="7"/>
</dbReference>
<dbReference type="SMART" id="SM00225">
    <property type="entry name" value="BTB"/>
    <property type="match status" value="1"/>
</dbReference>
<dbReference type="FunFam" id="3.30.160.60:FF:000176">
    <property type="entry name" value="zinc finger protein 70"/>
    <property type="match status" value="1"/>
</dbReference>
<dbReference type="SUPFAM" id="SSF57667">
    <property type="entry name" value="beta-beta-alpha zinc fingers"/>
    <property type="match status" value="4"/>
</dbReference>
<evidence type="ECO:0000256" key="4">
    <source>
        <dbReference type="ARBA" id="ARBA00022737"/>
    </source>
</evidence>
<dbReference type="GO" id="GO:0000981">
    <property type="term" value="F:DNA-binding transcription factor activity, RNA polymerase II-specific"/>
    <property type="evidence" value="ECO:0007669"/>
    <property type="project" value="TreeGrafter"/>
</dbReference>
<organism evidence="13 14">
    <name type="scientific">Dendroctonus ponderosae</name>
    <name type="common">Mountain pine beetle</name>
    <dbReference type="NCBI Taxonomy" id="77166"/>
    <lineage>
        <taxon>Eukaryota</taxon>
        <taxon>Metazoa</taxon>
        <taxon>Ecdysozoa</taxon>
        <taxon>Arthropoda</taxon>
        <taxon>Hexapoda</taxon>
        <taxon>Insecta</taxon>
        <taxon>Pterygota</taxon>
        <taxon>Neoptera</taxon>
        <taxon>Endopterygota</taxon>
        <taxon>Coleoptera</taxon>
        <taxon>Polyphaga</taxon>
        <taxon>Cucujiformia</taxon>
        <taxon>Curculionidae</taxon>
        <taxon>Scolytinae</taxon>
        <taxon>Dendroctonus</taxon>
    </lineage>
</organism>
<dbReference type="GO" id="GO:0000785">
    <property type="term" value="C:chromatin"/>
    <property type="evidence" value="ECO:0007669"/>
    <property type="project" value="TreeGrafter"/>
</dbReference>
<evidence type="ECO:0000256" key="2">
    <source>
        <dbReference type="ARBA" id="ARBA00006991"/>
    </source>
</evidence>
<evidence type="ECO:0000313" key="14">
    <source>
        <dbReference type="Proteomes" id="UP000019118"/>
    </source>
</evidence>
<feature type="domain" description="C2H2-type" evidence="12">
    <location>
        <begin position="469"/>
        <end position="496"/>
    </location>
</feature>
<sequence>MEAIIKEGALRLLITESTCDVILSCSDHRLLAHKFVLSVASPVFKELLQQCPSDSTSVIILPDVSGSIMSTILDYIYTGRTLICSQAIDDFLAASKFLKIAIDMQHIKDIYKSLDIIQKPDYNNGDILRLDVKDNLSKPDDSQTKDAKKSTENNTIIPKSEAQQTKPDKKLPDLLPIEIGMFKRNVKKMCNAVMPSPWSQRREKKIFEDPRIVSLKPQENEIQKTSDEDPNNNMESEPTKESSKRLENIIRHLRLNSSEVAKKKSIQNNDTETEIRTSLAVKEHDPTTNKIVCLKDSACEKRVELPKFTNFPFSRHLTQLVPFGGNYLPDNIEKSSYSSESSIGKETSKCNSICSLDIPKTYSTVTQTCAPLESVEISESFVDAPSNIPERKVCSDRMLDFNENSNSNQQNNSIENSTSDSSNDDSKGEDINNVKKKQFKCEQCGKSFSQLRNYKYHRSVHEGTKEFSTKCPECGKTFNDKGYLSSHLKIHRDRKEYECPHCPKRFNQRVAYNMHLRIHTGLKPHNCPTCGKSFSRKMLLKQHQRVHTGERPYSCPECGKTFADRSNMSLHTRLHTGVKPYACNACPKSFTKKHHLKTHMNFHTGLKPYKCENCGLAFSQSSNMRTHYKKCILKDKLDLAKTESLSSVDNNSS</sequence>
<evidence type="ECO:0000259" key="12">
    <source>
        <dbReference type="PROSITE" id="PS50157"/>
    </source>
</evidence>
<dbReference type="FunFam" id="3.30.160.60:FF:002070">
    <property type="entry name" value="Zinc finger protein"/>
    <property type="match status" value="1"/>
</dbReference>
<feature type="region of interest" description="Disordered" evidence="10">
    <location>
        <begin position="401"/>
        <end position="429"/>
    </location>
</feature>
<proteinExistence type="inferred from homology"/>
<evidence type="ECO:0000256" key="1">
    <source>
        <dbReference type="ARBA" id="ARBA00004123"/>
    </source>
</evidence>
<evidence type="ECO:0008006" key="15">
    <source>
        <dbReference type="Google" id="ProtNLM"/>
    </source>
</evidence>
<accession>A0AAR5Q7V6</accession>
<feature type="domain" description="C2H2-type" evidence="12">
    <location>
        <begin position="581"/>
        <end position="608"/>
    </location>
</feature>
<evidence type="ECO:0000313" key="13">
    <source>
        <dbReference type="EnsemblMetazoa" id="XP_019769314.1"/>
    </source>
</evidence>
<dbReference type="InterPro" id="IPR011333">
    <property type="entry name" value="SKP1/BTB/POZ_sf"/>
</dbReference>
<evidence type="ECO:0000256" key="8">
    <source>
        <dbReference type="ARBA" id="ARBA00023242"/>
    </source>
</evidence>
<dbReference type="FunFam" id="3.30.160.60:FF:002343">
    <property type="entry name" value="Zinc finger protein 33A"/>
    <property type="match status" value="1"/>
</dbReference>
<dbReference type="AlphaFoldDB" id="A0AAR5Q7V6"/>
<dbReference type="PROSITE" id="PS50097">
    <property type="entry name" value="BTB"/>
    <property type="match status" value="1"/>
</dbReference>
<keyword evidence="3" id="KW-0479">Metal-binding</keyword>
<dbReference type="SMART" id="SM00355">
    <property type="entry name" value="ZnF_C2H2"/>
    <property type="match status" value="7"/>
</dbReference>
<dbReference type="FunFam" id="3.30.160.60:FF:000100">
    <property type="entry name" value="Zinc finger 45-like"/>
    <property type="match status" value="1"/>
</dbReference>